<dbReference type="EMBL" id="JAFBMS010000005">
    <property type="protein sequence ID" value="KAG9352320.1"/>
    <property type="molecule type" value="Genomic_DNA"/>
</dbReference>
<dbReference type="AlphaFoldDB" id="A0A8T2PJD3"/>
<dbReference type="OrthoDB" id="9447519at2759"/>
<feature type="chain" id="PRO_5035839781" evidence="1">
    <location>
        <begin position="27"/>
        <end position="137"/>
    </location>
</feature>
<feature type="non-terminal residue" evidence="2">
    <location>
        <position position="137"/>
    </location>
</feature>
<organism evidence="2 3">
    <name type="scientific">Albula glossodonta</name>
    <name type="common">roundjaw bonefish</name>
    <dbReference type="NCBI Taxonomy" id="121402"/>
    <lineage>
        <taxon>Eukaryota</taxon>
        <taxon>Metazoa</taxon>
        <taxon>Chordata</taxon>
        <taxon>Craniata</taxon>
        <taxon>Vertebrata</taxon>
        <taxon>Euteleostomi</taxon>
        <taxon>Actinopterygii</taxon>
        <taxon>Neopterygii</taxon>
        <taxon>Teleostei</taxon>
        <taxon>Albuliformes</taxon>
        <taxon>Albulidae</taxon>
        <taxon>Albula</taxon>
    </lineage>
</organism>
<accession>A0A8T2PJD3</accession>
<keyword evidence="3" id="KW-1185">Reference proteome</keyword>
<reference evidence="2" key="1">
    <citation type="thesis" date="2021" institute="BYU ScholarsArchive" country="Provo, UT, USA">
        <title>Applications of and Algorithms for Genome Assembly and Genomic Analyses with an Emphasis on Marine Teleosts.</title>
        <authorList>
            <person name="Pickett B.D."/>
        </authorList>
    </citation>
    <scope>NUCLEOTIDE SEQUENCE</scope>
    <source>
        <strain evidence="2">HI-2016</strain>
    </source>
</reference>
<feature type="signal peptide" evidence="1">
    <location>
        <begin position="1"/>
        <end position="26"/>
    </location>
</feature>
<sequence length="137" mass="15550">MAKRGKAMLLMPLVLLFLRIPAISTGRERFNEREAVLKELISIWRKSGGWYPQQEQPTTVRTQDQKIQTAVRNIVGGLKTLGLLPTKSISLPSLGKSLDRNRLSGFLYNISMYLQGASAEWDDGPQSSDRDQFWEKL</sequence>
<comment type="caution">
    <text evidence="2">The sequence shown here is derived from an EMBL/GenBank/DDBJ whole genome shotgun (WGS) entry which is preliminary data.</text>
</comment>
<keyword evidence="1" id="KW-0732">Signal</keyword>
<proteinExistence type="predicted"/>
<name>A0A8T2PJD3_9TELE</name>
<evidence type="ECO:0000313" key="3">
    <source>
        <dbReference type="Proteomes" id="UP000824540"/>
    </source>
</evidence>
<protein>
    <submittedName>
        <fullName evidence="2">Uncharacterized protein</fullName>
    </submittedName>
</protein>
<evidence type="ECO:0000313" key="2">
    <source>
        <dbReference type="EMBL" id="KAG9352320.1"/>
    </source>
</evidence>
<gene>
    <name evidence="2" type="ORF">JZ751_020733</name>
</gene>
<evidence type="ECO:0000256" key="1">
    <source>
        <dbReference type="SAM" id="SignalP"/>
    </source>
</evidence>
<dbReference type="Proteomes" id="UP000824540">
    <property type="component" value="Unassembled WGS sequence"/>
</dbReference>